<feature type="region of interest" description="Disordered" evidence="1">
    <location>
        <begin position="64"/>
        <end position="111"/>
    </location>
</feature>
<evidence type="ECO:0000313" key="3">
    <source>
        <dbReference type="Proteomes" id="UP000485058"/>
    </source>
</evidence>
<evidence type="ECO:0000256" key="1">
    <source>
        <dbReference type="SAM" id="MobiDB-lite"/>
    </source>
</evidence>
<sequence length="159" mass="18116">FSASHHASLERSLSMTQAQFKQRTRAWTQHFQDKAREVSEATAEAERRRQLGLEATSSQLRAYNTARLTSADRKNQEHASARGAKASALEETVASRQAARQRRNDYQREQQTQLQKQQTAAMVTRWWAKELELAAKVTNRLPSVRPDVKDTLGRLKVAV</sequence>
<feature type="compositionally biased region" description="Basic and acidic residues" evidence="1">
    <location>
        <begin position="70"/>
        <end position="80"/>
    </location>
</feature>
<dbReference type="AlphaFoldDB" id="A0A699YLG9"/>
<dbReference type="EMBL" id="BLLF01000308">
    <property type="protein sequence ID" value="GFH10351.1"/>
    <property type="molecule type" value="Genomic_DNA"/>
</dbReference>
<organism evidence="2 3">
    <name type="scientific">Haematococcus lacustris</name>
    <name type="common">Green alga</name>
    <name type="synonym">Haematococcus pluvialis</name>
    <dbReference type="NCBI Taxonomy" id="44745"/>
    <lineage>
        <taxon>Eukaryota</taxon>
        <taxon>Viridiplantae</taxon>
        <taxon>Chlorophyta</taxon>
        <taxon>core chlorophytes</taxon>
        <taxon>Chlorophyceae</taxon>
        <taxon>CS clade</taxon>
        <taxon>Chlamydomonadales</taxon>
        <taxon>Haematococcaceae</taxon>
        <taxon>Haematococcus</taxon>
    </lineage>
</organism>
<reference evidence="2 3" key="1">
    <citation type="submission" date="2020-02" db="EMBL/GenBank/DDBJ databases">
        <title>Draft genome sequence of Haematococcus lacustris strain NIES-144.</title>
        <authorList>
            <person name="Morimoto D."/>
            <person name="Nakagawa S."/>
            <person name="Yoshida T."/>
            <person name="Sawayama S."/>
        </authorList>
    </citation>
    <scope>NUCLEOTIDE SEQUENCE [LARGE SCALE GENOMIC DNA]</scope>
    <source>
        <strain evidence="2 3">NIES-144</strain>
    </source>
</reference>
<accession>A0A699YLG9</accession>
<name>A0A699YLG9_HAELA</name>
<keyword evidence="3" id="KW-1185">Reference proteome</keyword>
<proteinExistence type="predicted"/>
<protein>
    <submittedName>
        <fullName evidence="2">Uncharacterized protein</fullName>
    </submittedName>
</protein>
<feature type="non-terminal residue" evidence="2">
    <location>
        <position position="1"/>
    </location>
</feature>
<dbReference type="Proteomes" id="UP000485058">
    <property type="component" value="Unassembled WGS sequence"/>
</dbReference>
<evidence type="ECO:0000313" key="2">
    <source>
        <dbReference type="EMBL" id="GFH10351.1"/>
    </source>
</evidence>
<comment type="caution">
    <text evidence="2">The sequence shown here is derived from an EMBL/GenBank/DDBJ whole genome shotgun (WGS) entry which is preliminary data.</text>
</comment>
<gene>
    <name evidence="2" type="ORF">HaLaN_05648</name>
</gene>